<dbReference type="InterPro" id="IPR001811">
    <property type="entry name" value="Chemokine_IL8-like_dom"/>
</dbReference>
<dbReference type="InterPro" id="IPR036048">
    <property type="entry name" value="Interleukin_8-like_sf"/>
</dbReference>
<dbReference type="SUPFAM" id="SSF54117">
    <property type="entry name" value="Interleukin 8-like chemokines"/>
    <property type="match status" value="1"/>
</dbReference>
<dbReference type="InterPro" id="IPR008105">
    <property type="entry name" value="Chemokine_XCL1/XCL2"/>
</dbReference>
<organism evidence="4 5">
    <name type="scientific">Atlantisia rogersi</name>
    <name type="common">Inaccessible Island rail</name>
    <dbReference type="NCBI Taxonomy" id="2478892"/>
    <lineage>
        <taxon>Eukaryota</taxon>
        <taxon>Metazoa</taxon>
        <taxon>Chordata</taxon>
        <taxon>Craniata</taxon>
        <taxon>Vertebrata</taxon>
        <taxon>Euteleostomi</taxon>
        <taxon>Archelosauria</taxon>
        <taxon>Archosauria</taxon>
        <taxon>Dinosauria</taxon>
        <taxon>Saurischia</taxon>
        <taxon>Theropoda</taxon>
        <taxon>Coelurosauria</taxon>
        <taxon>Aves</taxon>
        <taxon>Neognathae</taxon>
        <taxon>Neoaves</taxon>
        <taxon>Gruiformes</taxon>
        <taxon>Rallidae</taxon>
        <taxon>Atlantisia</taxon>
    </lineage>
</organism>
<feature type="non-terminal residue" evidence="4">
    <location>
        <position position="84"/>
    </location>
</feature>
<comment type="caution">
    <text evidence="4">The sequence shown here is derived from an EMBL/GenBank/DDBJ whole genome shotgun (WGS) entry which is preliminary data.</text>
</comment>
<accession>A0A7L3WWB0</accession>
<evidence type="ECO:0000259" key="3">
    <source>
        <dbReference type="SMART" id="SM00199"/>
    </source>
</evidence>
<gene>
    <name evidence="4" type="primary">Xcl1_1</name>
    <name evidence="4" type="ORF">ATLROG_R02374</name>
</gene>
<sequence length="84" mass="9471">FPISLFLGSIGSQAMRPHTCLQLSTRKLDIENLVSYERQDGPVQAIIFRNKNGNKICVKADEEWVQAAIDKIDQKRAAKGKHPH</sequence>
<name>A0A7L3WWB0_9GRUI</name>
<dbReference type="Proteomes" id="UP000518911">
    <property type="component" value="Unassembled WGS sequence"/>
</dbReference>
<dbReference type="OrthoDB" id="9906867at2759"/>
<comment type="similarity">
    <text evidence="1">Belongs to the intercrine gamma family.</text>
</comment>
<proteinExistence type="inferred from homology"/>
<dbReference type="Pfam" id="PF00048">
    <property type="entry name" value="IL8"/>
    <property type="match status" value="1"/>
</dbReference>
<evidence type="ECO:0000313" key="4">
    <source>
        <dbReference type="EMBL" id="NXV80303.1"/>
    </source>
</evidence>
<keyword evidence="2" id="KW-0202">Cytokine</keyword>
<evidence type="ECO:0000256" key="2">
    <source>
        <dbReference type="ARBA" id="ARBA00022514"/>
    </source>
</evidence>
<dbReference type="SMART" id="SM00199">
    <property type="entry name" value="SCY"/>
    <property type="match status" value="1"/>
</dbReference>
<dbReference type="GO" id="GO:0008009">
    <property type="term" value="F:chemokine activity"/>
    <property type="evidence" value="ECO:0007669"/>
    <property type="project" value="InterPro"/>
</dbReference>
<feature type="non-terminal residue" evidence="4">
    <location>
        <position position="1"/>
    </location>
</feature>
<feature type="domain" description="Chemokine interleukin-8-like" evidence="3">
    <location>
        <begin position="17"/>
        <end position="72"/>
    </location>
</feature>
<protein>
    <submittedName>
        <fullName evidence="4">XCL1 protein</fullName>
    </submittedName>
</protein>
<dbReference type="PRINTS" id="PR01731">
    <property type="entry name" value="LYMPHOTACTIN"/>
</dbReference>
<dbReference type="AlphaFoldDB" id="A0A7L3WWB0"/>
<reference evidence="4 5" key="1">
    <citation type="submission" date="2019-09" db="EMBL/GenBank/DDBJ databases">
        <title>Bird 10,000 Genomes (B10K) Project - Family phase.</title>
        <authorList>
            <person name="Zhang G."/>
        </authorList>
    </citation>
    <scope>NUCLEOTIDE SEQUENCE [LARGE SCALE GENOMIC DNA]</scope>
    <source>
        <strain evidence="4">OUT-0055</strain>
        <tissue evidence="4">Blood</tissue>
    </source>
</reference>
<dbReference type="EMBL" id="VZUJ01102827">
    <property type="protein sequence ID" value="NXV80303.1"/>
    <property type="molecule type" value="Genomic_DNA"/>
</dbReference>
<dbReference type="GO" id="GO:0005615">
    <property type="term" value="C:extracellular space"/>
    <property type="evidence" value="ECO:0007669"/>
    <property type="project" value="UniProtKB-KW"/>
</dbReference>
<dbReference type="GO" id="GO:0006955">
    <property type="term" value="P:immune response"/>
    <property type="evidence" value="ECO:0007669"/>
    <property type="project" value="InterPro"/>
</dbReference>
<dbReference type="Gene3D" id="2.40.50.40">
    <property type="match status" value="1"/>
</dbReference>
<keyword evidence="5" id="KW-1185">Reference proteome</keyword>
<evidence type="ECO:0000256" key="1">
    <source>
        <dbReference type="ARBA" id="ARBA00006894"/>
    </source>
</evidence>
<evidence type="ECO:0000313" key="5">
    <source>
        <dbReference type="Proteomes" id="UP000518911"/>
    </source>
</evidence>